<dbReference type="Proteomes" id="UP000199400">
    <property type="component" value="Unassembled WGS sequence"/>
</dbReference>
<dbReference type="RefSeq" id="WP_096328845.1">
    <property type="nucleotide sequence ID" value="NZ_FOMX01000007.1"/>
</dbReference>
<evidence type="ECO:0000256" key="2">
    <source>
        <dbReference type="ARBA" id="ARBA00022729"/>
    </source>
</evidence>
<dbReference type="GO" id="GO:0005576">
    <property type="term" value="C:extracellular region"/>
    <property type="evidence" value="ECO:0007669"/>
    <property type="project" value="TreeGrafter"/>
</dbReference>
<feature type="compositionally biased region" description="Low complexity" evidence="4">
    <location>
        <begin position="40"/>
        <end position="62"/>
    </location>
</feature>
<dbReference type="PANTHER" id="PTHR31137">
    <property type="entry name" value="PROTEIN PSIB-RELATED-RELATED"/>
    <property type="match status" value="1"/>
</dbReference>
<dbReference type="EMBL" id="FOMX01000007">
    <property type="protein sequence ID" value="SFE03775.1"/>
    <property type="molecule type" value="Genomic_DNA"/>
</dbReference>
<accession>A0A1I1X8M9</accession>
<reference evidence="8" key="1">
    <citation type="submission" date="2016-10" db="EMBL/GenBank/DDBJ databases">
        <authorList>
            <person name="Varghese N."/>
            <person name="Submissions S."/>
        </authorList>
    </citation>
    <scope>NUCLEOTIDE SEQUENCE [LARGE SCALE GENOMIC DNA]</scope>
    <source>
        <strain evidence="8">ATCC 25963</strain>
    </source>
</reference>
<dbReference type="InterPro" id="IPR011658">
    <property type="entry name" value="PA14_dom"/>
</dbReference>
<protein>
    <submittedName>
        <fullName evidence="7">Fibro-slime domain-containing protein</fullName>
    </submittedName>
</protein>
<organism evidence="7 8">
    <name type="scientific">Nannocystis exedens</name>
    <dbReference type="NCBI Taxonomy" id="54"/>
    <lineage>
        <taxon>Bacteria</taxon>
        <taxon>Pseudomonadati</taxon>
        <taxon>Myxococcota</taxon>
        <taxon>Polyangia</taxon>
        <taxon>Nannocystales</taxon>
        <taxon>Nannocystaceae</taxon>
        <taxon>Nannocystis</taxon>
    </lineage>
</organism>
<evidence type="ECO:0000256" key="4">
    <source>
        <dbReference type="SAM" id="MobiDB-lite"/>
    </source>
</evidence>
<keyword evidence="2 5" id="KW-0732">Signal</keyword>
<evidence type="ECO:0000313" key="8">
    <source>
        <dbReference type="Proteomes" id="UP000199400"/>
    </source>
</evidence>
<feature type="signal peptide" evidence="5">
    <location>
        <begin position="1"/>
        <end position="22"/>
    </location>
</feature>
<evidence type="ECO:0000259" key="6">
    <source>
        <dbReference type="PROSITE" id="PS51820"/>
    </source>
</evidence>
<dbReference type="OrthoDB" id="9757642at2"/>
<evidence type="ECO:0000256" key="3">
    <source>
        <dbReference type="ARBA" id="ARBA00023180"/>
    </source>
</evidence>
<keyword evidence="8" id="KW-1185">Reference proteome</keyword>
<dbReference type="InterPro" id="IPR037524">
    <property type="entry name" value="PA14/GLEYA"/>
</dbReference>
<feature type="compositionally biased region" description="Low complexity" evidence="4">
    <location>
        <begin position="70"/>
        <end position="110"/>
    </location>
</feature>
<evidence type="ECO:0000256" key="5">
    <source>
        <dbReference type="SAM" id="SignalP"/>
    </source>
</evidence>
<sequence>MRHVLKTILAIAPLLPACGDSAQGKDPTDTGGPTGIDSLSTAGGSETSTDATASGGASEAGTITEGGSEGSATAVTVTTTEPPTTTATTGPDDTTTSTSTSTTFPMTSTSLPNTTGFEPPECDPVMKATIRDFRVDHPDFEDFGGDAAYTGLVEEDLGPDNKPVYAHDGATPQTAGPDQFAQWYNDTPDVNMAFEIDIPLTEVSPGQFTYQNNAFFPIDDQGWGNEGNPHNFHFTTEIHTEFTYQGGEVFTFTGDDDLWLFINGKLAIDLGGLHPQLTDTIDLDENAAYLGITVGQNYSMDIFHAERHTTESNFRIDTSIQCFVIPG</sequence>
<feature type="domain" description="PA14" evidence="6">
    <location>
        <begin position="174"/>
        <end position="327"/>
    </location>
</feature>
<feature type="region of interest" description="Disordered" evidence="4">
    <location>
        <begin position="17"/>
        <end position="121"/>
    </location>
</feature>
<proteinExistence type="inferred from homology"/>
<dbReference type="AlphaFoldDB" id="A0A1I1X8M9"/>
<keyword evidence="3" id="KW-0325">Glycoprotein</keyword>
<name>A0A1I1X8M9_9BACT</name>
<gene>
    <name evidence="7" type="ORF">SAMN02745121_02792</name>
</gene>
<evidence type="ECO:0000313" key="7">
    <source>
        <dbReference type="EMBL" id="SFE03775.1"/>
    </source>
</evidence>
<dbReference type="STRING" id="54.SAMN02745121_02792"/>
<dbReference type="NCBIfam" id="TIGR02148">
    <property type="entry name" value="Fibro_Slime"/>
    <property type="match status" value="1"/>
</dbReference>
<dbReference type="Pfam" id="PF07691">
    <property type="entry name" value="PA14"/>
    <property type="match status" value="1"/>
</dbReference>
<feature type="chain" id="PRO_5011520894" evidence="5">
    <location>
        <begin position="23"/>
        <end position="327"/>
    </location>
</feature>
<dbReference type="InterPro" id="IPR011874">
    <property type="entry name" value="Fibro_Slime"/>
</dbReference>
<evidence type="ECO:0000256" key="1">
    <source>
        <dbReference type="ARBA" id="ARBA00008709"/>
    </source>
</evidence>
<dbReference type="InterPro" id="IPR051154">
    <property type="entry name" value="Prespore-cell_inducing_factor"/>
</dbReference>
<comment type="similarity">
    <text evidence="1">Belongs to the prespore-cell-inducing factor family.</text>
</comment>
<dbReference type="PROSITE" id="PS51820">
    <property type="entry name" value="PA14"/>
    <property type="match status" value="1"/>
</dbReference>